<organism evidence="1 2">
    <name type="scientific">Psychroflexus torquis (strain ATCC 700755 / CIP 106069 / ACAM 623)</name>
    <dbReference type="NCBI Taxonomy" id="313595"/>
    <lineage>
        <taxon>Bacteria</taxon>
        <taxon>Pseudomonadati</taxon>
        <taxon>Bacteroidota</taxon>
        <taxon>Flavobacteriia</taxon>
        <taxon>Flavobacteriales</taxon>
        <taxon>Flavobacteriaceae</taxon>
        <taxon>Psychroflexus</taxon>
    </lineage>
</organism>
<dbReference type="RefSeq" id="WP_015024198.1">
    <property type="nucleotide sequence ID" value="NC_018721.1"/>
</dbReference>
<dbReference type="InterPro" id="IPR008969">
    <property type="entry name" value="CarboxyPept-like_regulatory"/>
</dbReference>
<reference evidence="1" key="2">
    <citation type="submission" date="2012-09" db="EMBL/GenBank/DDBJ databases">
        <title>The complete sequence of Psychroflexus torquis an extreme psychrophile from sea-ice that is stimulated by light.</title>
        <authorList>
            <person name="Feng S."/>
            <person name="Powell S.M."/>
            <person name="Bowman J.P."/>
        </authorList>
    </citation>
    <scope>NUCLEOTIDE SEQUENCE [LARGE SCALE GENOMIC DNA]</scope>
    <source>
        <strain evidence="1">ATCC 700755</strain>
    </source>
</reference>
<accession>K4IDF5</accession>
<gene>
    <name evidence="1" type="ordered locus">P700755_001752</name>
</gene>
<proteinExistence type="predicted"/>
<name>K4IDF5_PSYTT</name>
<sequence>MRKIILLLLLISSKSYSQETYKGSIVDKNSKETLSYVNIGVVGKSIGTVSNNKGGFQIELNEKYDNDTLKISSIGYKPLIFKVSNFKTIILNNPSIQLEEEISNLQEVVVSSRKLKEKILGNKTTSKRISGGFSSNNLGNEIGIKIKIKKSPTYIEDFNVSIVKNEYDTLKFRLNFYDLKNGLPNKSLLKENIIIVSQIKEGILTVDLRDYDIVVYEDFFVTLEWIENLGDEFGLSFSAGFLGSPIIFKKTSQDYWQKKGAVSIGFNVTVKY</sequence>
<evidence type="ECO:0000313" key="1">
    <source>
        <dbReference type="EMBL" id="AFU68602.1"/>
    </source>
</evidence>
<dbReference type="EMBL" id="CP003879">
    <property type="protein sequence ID" value="AFU68602.1"/>
    <property type="molecule type" value="Genomic_DNA"/>
</dbReference>
<dbReference type="KEGG" id="ptq:P700755_001752"/>
<protein>
    <submittedName>
        <fullName evidence="1">Outer membrane protein with a CnaB-type/M14 peptidase domain</fullName>
    </submittedName>
</protein>
<dbReference type="eggNOG" id="COG2304">
    <property type="taxonomic scope" value="Bacteria"/>
</dbReference>
<dbReference type="Proteomes" id="UP000008514">
    <property type="component" value="Chromosome"/>
</dbReference>
<dbReference type="SUPFAM" id="SSF49464">
    <property type="entry name" value="Carboxypeptidase regulatory domain-like"/>
    <property type="match status" value="1"/>
</dbReference>
<dbReference type="OrthoDB" id="1079187at2"/>
<dbReference type="Pfam" id="PF13715">
    <property type="entry name" value="CarbopepD_reg_2"/>
    <property type="match status" value="1"/>
</dbReference>
<dbReference type="AlphaFoldDB" id="K4IDF5"/>
<evidence type="ECO:0000313" key="2">
    <source>
        <dbReference type="Proteomes" id="UP000008514"/>
    </source>
</evidence>
<dbReference type="HOGENOM" id="CLU_084722_0_0_10"/>
<dbReference type="STRING" id="313595.P700755_001752"/>
<keyword evidence="2" id="KW-1185">Reference proteome</keyword>
<reference evidence="1" key="1">
    <citation type="submission" date="2006-03" db="EMBL/GenBank/DDBJ databases">
        <authorList>
            <person name="Bowman J."/>
            <person name="Ferriera S."/>
            <person name="Johnson J."/>
            <person name="Kravitz S."/>
            <person name="Halpern A."/>
            <person name="Remington K."/>
            <person name="Beeson K."/>
            <person name="Tran B."/>
            <person name="Rogers Y.-H."/>
            <person name="Friedman R."/>
            <person name="Venter J.C."/>
        </authorList>
    </citation>
    <scope>NUCLEOTIDE SEQUENCE [LARGE SCALE GENOMIC DNA]</scope>
    <source>
        <strain evidence="1">ATCC 700755</strain>
    </source>
</reference>